<dbReference type="AlphaFoldDB" id="L2GWU5"/>
<organism evidence="4 5">
    <name type="scientific">Vavraia culicis (isolate floridensis)</name>
    <name type="common">Microsporidian parasite</name>
    <dbReference type="NCBI Taxonomy" id="948595"/>
    <lineage>
        <taxon>Eukaryota</taxon>
        <taxon>Fungi</taxon>
        <taxon>Fungi incertae sedis</taxon>
        <taxon>Microsporidia</taxon>
        <taxon>Pleistophoridae</taxon>
        <taxon>Vavraia</taxon>
    </lineage>
</organism>
<dbReference type="InterPro" id="IPR007848">
    <property type="entry name" value="Small_mtfrase_dom"/>
</dbReference>
<dbReference type="VEuPathDB" id="MicrosporidiaDB:VCUG_00347"/>
<proteinExistence type="inferred from homology"/>
<sequence length="198" mass="22441">MKLKDVKSVLSQLKPFKTPKIKYEQYITPPSLSATTVHMIETVYSDIRGKNVLDLCGGTGMLGITCTFYEPLSVVNVDIDRDALEICRENMAAVDQHVDLVNSDFQSLRVSTKFDTCVMNPPFGMRCKGVDVLAIEAALRCSDVVYVLHSTKTRDYYLNKFDHIEVIAETKYDLPSSYLFHKKKNKVIDVDLYRITNG</sequence>
<dbReference type="GO" id="GO:0032259">
    <property type="term" value="P:methylation"/>
    <property type="evidence" value="ECO:0007669"/>
    <property type="project" value="InterPro"/>
</dbReference>
<protein>
    <recommendedName>
        <fullName evidence="2">Methyltransferase-like protein 5</fullName>
    </recommendedName>
</protein>
<dbReference type="STRING" id="948595.L2GWU5"/>
<gene>
    <name evidence="4" type="ORF">VCUG_00347</name>
</gene>
<dbReference type="EMBL" id="GL877407">
    <property type="protein sequence ID" value="ELA48109.1"/>
    <property type="molecule type" value="Genomic_DNA"/>
</dbReference>
<dbReference type="InterPro" id="IPR029063">
    <property type="entry name" value="SAM-dependent_MTases_sf"/>
</dbReference>
<dbReference type="Pfam" id="PF05175">
    <property type="entry name" value="MTS"/>
    <property type="match status" value="1"/>
</dbReference>
<dbReference type="PANTHER" id="PTHR23290:SF0">
    <property type="entry name" value="RRNA N6-ADENOSINE-METHYLTRANSFERASE METTL5"/>
    <property type="match status" value="1"/>
</dbReference>
<feature type="domain" description="Methyltransferase small" evidence="3">
    <location>
        <begin position="39"/>
        <end position="125"/>
    </location>
</feature>
<dbReference type="CDD" id="cd02440">
    <property type="entry name" value="AdoMet_MTases"/>
    <property type="match status" value="1"/>
</dbReference>
<evidence type="ECO:0000313" key="5">
    <source>
        <dbReference type="Proteomes" id="UP000011081"/>
    </source>
</evidence>
<dbReference type="InterPro" id="IPR002052">
    <property type="entry name" value="DNA_methylase_N6_adenine_CS"/>
</dbReference>
<dbReference type="GO" id="GO:0008757">
    <property type="term" value="F:S-adenosylmethionine-dependent methyltransferase activity"/>
    <property type="evidence" value="ECO:0007669"/>
    <property type="project" value="UniProtKB-ARBA"/>
</dbReference>
<dbReference type="RefSeq" id="XP_008073368.1">
    <property type="nucleotide sequence ID" value="XM_008075177.1"/>
</dbReference>
<evidence type="ECO:0000256" key="1">
    <source>
        <dbReference type="ARBA" id="ARBA00009741"/>
    </source>
</evidence>
<evidence type="ECO:0000259" key="3">
    <source>
        <dbReference type="Pfam" id="PF05175"/>
    </source>
</evidence>
<dbReference type="Gene3D" id="3.40.50.150">
    <property type="entry name" value="Vaccinia Virus protein VP39"/>
    <property type="match status" value="1"/>
</dbReference>
<accession>L2GWU5</accession>
<dbReference type="Proteomes" id="UP000011081">
    <property type="component" value="Unassembled WGS sequence"/>
</dbReference>
<dbReference type="SUPFAM" id="SSF53335">
    <property type="entry name" value="S-adenosyl-L-methionine-dependent methyltransferases"/>
    <property type="match status" value="1"/>
</dbReference>
<name>L2GWU5_VAVCU</name>
<dbReference type="HOGENOM" id="CLU_074702_1_1_1"/>
<dbReference type="GeneID" id="19878234"/>
<dbReference type="PROSITE" id="PS00092">
    <property type="entry name" value="N6_MTASE"/>
    <property type="match status" value="1"/>
</dbReference>
<dbReference type="InterPro" id="IPR051720">
    <property type="entry name" value="rRNA_MeTrfase/Polyamine_Synth"/>
</dbReference>
<dbReference type="OrthoDB" id="7848332at2759"/>
<comment type="similarity">
    <text evidence="1">Belongs to the methyltransferase superfamily. PrmA family.</text>
</comment>
<dbReference type="OMA" id="DVVYSIH"/>
<dbReference type="InParanoid" id="L2GWU5"/>
<dbReference type="PANTHER" id="PTHR23290">
    <property type="entry name" value="RRNA N6-ADENOSINE-METHYLTRANSFERASE METTL5"/>
    <property type="match status" value="1"/>
</dbReference>
<evidence type="ECO:0000313" key="4">
    <source>
        <dbReference type="EMBL" id="ELA48109.1"/>
    </source>
</evidence>
<dbReference type="GO" id="GO:0003676">
    <property type="term" value="F:nucleic acid binding"/>
    <property type="evidence" value="ECO:0007669"/>
    <property type="project" value="InterPro"/>
</dbReference>
<reference evidence="5" key="1">
    <citation type="submission" date="2011-03" db="EMBL/GenBank/DDBJ databases">
        <title>The genome sequence of Vavraia culicis strain floridensis.</title>
        <authorList>
            <consortium name="The Broad Institute Genome Sequencing Platform"/>
            <person name="Cuomo C."/>
            <person name="Becnel J."/>
            <person name="Sanscrainte N."/>
            <person name="Young S.K."/>
            <person name="Zeng Q."/>
            <person name="Gargeya S."/>
            <person name="Fitzgerald M."/>
            <person name="Haas B."/>
            <person name="Abouelleil A."/>
            <person name="Alvarado L."/>
            <person name="Arachchi H.M."/>
            <person name="Berlin A."/>
            <person name="Chapman S.B."/>
            <person name="Gearin G."/>
            <person name="Goldberg J."/>
            <person name="Griggs A."/>
            <person name="Gujja S."/>
            <person name="Hansen M."/>
            <person name="Heiman D."/>
            <person name="Howarth C."/>
            <person name="Larimer J."/>
            <person name="Lui A."/>
            <person name="MacDonald P.J.P."/>
            <person name="McCowen C."/>
            <person name="Montmayeur A."/>
            <person name="Murphy C."/>
            <person name="Neiman D."/>
            <person name="Pearson M."/>
            <person name="Priest M."/>
            <person name="Roberts A."/>
            <person name="Saif S."/>
            <person name="Shea T."/>
            <person name="Sisk P."/>
            <person name="Stolte C."/>
            <person name="Sykes S."/>
            <person name="Wortman J."/>
            <person name="Nusbaum C."/>
            <person name="Birren B."/>
        </authorList>
    </citation>
    <scope>NUCLEOTIDE SEQUENCE [LARGE SCALE GENOMIC DNA]</scope>
    <source>
        <strain evidence="5">floridensis</strain>
    </source>
</reference>
<keyword evidence="5" id="KW-1185">Reference proteome</keyword>
<evidence type="ECO:0000256" key="2">
    <source>
        <dbReference type="ARBA" id="ARBA00041374"/>
    </source>
</evidence>